<sequence length="244" mass="28537">MLILIGNRELQKINLQWKGIRKMRIEMNNNVQLSHVLYQVQDLHIAVKKLQDAGFIVEYGTYPDKAYNALIWFEKGVFIEIYHNSGLPGYIKWMMKIFGYQSVLERMRQWGNVKEGWCEWSLESTLENLNSEKQFFKSRNSGFRFHKAKRKDIDGNKLTWELLMPDDIDFPFFMSAYVPNPRPKEFKHPNGIVGVKSIKVGTDDLNISMLNQLLINQEGLELVQGKGLQTVEFINSDFKIENIV</sequence>
<dbReference type="Gene3D" id="3.10.180.10">
    <property type="entry name" value="2,3-Dihydroxybiphenyl 1,2-Dioxygenase, domain 1"/>
    <property type="match status" value="1"/>
</dbReference>
<dbReference type="Proteomes" id="UP000278288">
    <property type="component" value="Chromosome"/>
</dbReference>
<dbReference type="KEGG" id="cnk:EG343_05775"/>
<evidence type="ECO:0000313" key="2">
    <source>
        <dbReference type="EMBL" id="AZA90159.1"/>
    </source>
</evidence>
<reference evidence="2 3" key="1">
    <citation type="submission" date="2018-11" db="EMBL/GenBank/DDBJ databases">
        <title>Proposal to divide the Flavobacteriaceae and reorganize its genera based on Amino Acid Identity values calculated from whole genome sequences.</title>
        <authorList>
            <person name="Nicholson A.C."/>
            <person name="Gulvik C.A."/>
            <person name="Whitney A.M."/>
            <person name="Humrighouse B.W."/>
            <person name="Bell M."/>
            <person name="Holmes B."/>
            <person name="Steigerwalt A.G."/>
            <person name="Villarma A."/>
            <person name="Sheth M."/>
            <person name="Batra D."/>
            <person name="Pryor J."/>
            <person name="Bernardet J.-F."/>
            <person name="Hugo C."/>
            <person name="Kampfer P."/>
            <person name="Newman J."/>
            <person name="McQuiston J.R."/>
        </authorList>
    </citation>
    <scope>NUCLEOTIDE SEQUENCE [LARGE SCALE GENOMIC DNA]</scope>
    <source>
        <strain evidence="2 3">G0041</strain>
    </source>
</reference>
<dbReference type="AlphaFoldDB" id="A0AAD0YKI8"/>
<evidence type="ECO:0000259" key="1">
    <source>
        <dbReference type="Pfam" id="PF13468"/>
    </source>
</evidence>
<feature type="domain" description="Glyoxalase-like" evidence="1">
    <location>
        <begin position="33"/>
        <end position="205"/>
    </location>
</feature>
<dbReference type="InterPro" id="IPR025870">
    <property type="entry name" value="Glyoxalase-like_dom"/>
</dbReference>
<dbReference type="EMBL" id="CP033923">
    <property type="protein sequence ID" value="AZA90159.1"/>
    <property type="molecule type" value="Genomic_DNA"/>
</dbReference>
<protein>
    <recommendedName>
        <fullName evidence="1">Glyoxalase-like domain-containing protein</fullName>
    </recommendedName>
</protein>
<dbReference type="InterPro" id="IPR029068">
    <property type="entry name" value="Glyas_Bleomycin-R_OHBP_Dase"/>
</dbReference>
<dbReference type="Pfam" id="PF13468">
    <property type="entry name" value="Glyoxalase_3"/>
    <property type="match status" value="1"/>
</dbReference>
<proteinExistence type="predicted"/>
<name>A0AAD0YKI8_CHRNA</name>
<organism evidence="2 3">
    <name type="scientific">Chryseobacterium nakagawai</name>
    <dbReference type="NCBI Taxonomy" id="1241982"/>
    <lineage>
        <taxon>Bacteria</taxon>
        <taxon>Pseudomonadati</taxon>
        <taxon>Bacteroidota</taxon>
        <taxon>Flavobacteriia</taxon>
        <taxon>Flavobacteriales</taxon>
        <taxon>Weeksellaceae</taxon>
        <taxon>Chryseobacterium group</taxon>
        <taxon>Chryseobacterium</taxon>
    </lineage>
</organism>
<gene>
    <name evidence="2" type="ORF">EG343_05775</name>
</gene>
<keyword evidence="3" id="KW-1185">Reference proteome</keyword>
<evidence type="ECO:0000313" key="3">
    <source>
        <dbReference type="Proteomes" id="UP000278288"/>
    </source>
</evidence>
<accession>A0AAD0YKI8</accession>